<comment type="subcellular location">
    <subcellularLocation>
        <location evidence="1">Nucleus</location>
    </subcellularLocation>
</comment>
<dbReference type="InParanoid" id="E1Z3Y1"/>
<feature type="domain" description="TFIIS N-terminal" evidence="3">
    <location>
        <begin position="644"/>
        <end position="739"/>
    </location>
</feature>
<gene>
    <name evidence="4" type="ORF">CHLNCDRAFT_49761</name>
</gene>
<dbReference type="GO" id="GO:0005634">
    <property type="term" value="C:nucleus"/>
    <property type="evidence" value="ECO:0007669"/>
    <property type="project" value="UniProtKB-SubCell"/>
</dbReference>
<accession>E1Z3Y1</accession>
<feature type="compositionally biased region" description="Low complexity" evidence="2">
    <location>
        <begin position="80"/>
        <end position="92"/>
    </location>
</feature>
<dbReference type="SUPFAM" id="SSF47676">
    <property type="entry name" value="Conserved domain common to transcription factors TFIIS, elongin A, CRSP70"/>
    <property type="match status" value="1"/>
</dbReference>
<name>E1Z3Y1_CHLVA</name>
<feature type="region of interest" description="Disordered" evidence="2">
    <location>
        <begin position="553"/>
        <end position="594"/>
    </location>
</feature>
<dbReference type="GO" id="GO:0008270">
    <property type="term" value="F:zinc ion binding"/>
    <property type="evidence" value="ECO:0007669"/>
    <property type="project" value="InterPro"/>
</dbReference>
<sequence length="746" mass="77535">MSLTARQVYQSGASTSVECVSCGETSTTASWRKGWPIPGGQYANMCNRCGQSWVKLGRPGSLAQLREAERRKAAGGGAAAAGSKRPAADASLPPSPLLRGVLAGQEAGAAKRPRLPPLALALPLRPRRRLSSGEESPSSSADTTTPSLGRQVGHQEGPPAWSRSFDGPAAHPTPQQQWARSLAASGGPRFVSYAVQKLTSGKAAHALFWLQDERGDSTLAAVGTDARLSGHFIYSSCPAFLALGLAPPLRVTNRGEVAAWLAGFGVAAQVDDSSVRLPELSAEEKSRVLNPESPVWARPEGLRAGSWTGVREESGRLADGRHFKRFWMLGPGGADKLVVTGVDSSRKDRRYKYFAEEEMGGFAFENAREVMAWVNYALCRPADAPLEPEQVRCPQALREEDLGSLAARIRAAAQQERTPLMAPAAPRASPASKQHAGNSAAAPASPAGSPYTSSLSGKVRPAPQSHPAPAGSSDAGDSPPPSPLARPPAAGASAQPAPAPAAAGGVRPPLPRIATQSRLVGLRCATCGLTCHTSDECLLAVISPPSLLIRTDGGGGGGSGHHRTFSLLLTHPAPGSATAGGSGGGSGHEGEEEAWQPLPSPQLLSGGCPHCIHSAPFPAFLQAFAADPDLFRFVASAPSDSARDAFARWAAKLNSHISDSPPPLPTSELDTPLGGWSWTPTVEALAILRELSTAQVSLNLLQKTGIAGAVAQLRNHRDHLVASAAEGIVAKWRAAAVSALDQATRA</sequence>
<dbReference type="Gene3D" id="3.30.50.10">
    <property type="entry name" value="Erythroid Transcription Factor GATA-1, subunit A"/>
    <property type="match status" value="1"/>
</dbReference>
<dbReference type="Proteomes" id="UP000008141">
    <property type="component" value="Unassembled WGS sequence"/>
</dbReference>
<feature type="compositionally biased region" description="Low complexity" evidence="2">
    <location>
        <begin position="487"/>
        <end position="507"/>
    </location>
</feature>
<dbReference type="AlphaFoldDB" id="E1Z3Y1"/>
<dbReference type="InterPro" id="IPR035441">
    <property type="entry name" value="TFIIS/LEDGF_dom_sf"/>
</dbReference>
<dbReference type="EMBL" id="GL433836">
    <property type="protein sequence ID" value="EFN59254.1"/>
    <property type="molecule type" value="Genomic_DNA"/>
</dbReference>
<evidence type="ECO:0000313" key="4">
    <source>
        <dbReference type="EMBL" id="EFN59254.1"/>
    </source>
</evidence>
<evidence type="ECO:0000256" key="1">
    <source>
        <dbReference type="PROSITE-ProRule" id="PRU00649"/>
    </source>
</evidence>
<keyword evidence="5" id="KW-1185">Reference proteome</keyword>
<dbReference type="Gene3D" id="1.20.930.10">
    <property type="entry name" value="Conserved domain common to transcription factors TFIIS, elongin A, CRSP70"/>
    <property type="match status" value="1"/>
</dbReference>
<dbReference type="KEGG" id="cvr:CHLNCDRAFT_49761"/>
<dbReference type="InterPro" id="IPR013088">
    <property type="entry name" value="Znf_NHR/GATA"/>
</dbReference>
<dbReference type="InterPro" id="IPR017923">
    <property type="entry name" value="TFIIS_N"/>
</dbReference>
<dbReference type="GO" id="GO:0006355">
    <property type="term" value="P:regulation of DNA-templated transcription"/>
    <property type="evidence" value="ECO:0007669"/>
    <property type="project" value="InterPro"/>
</dbReference>
<feature type="region of interest" description="Disordered" evidence="2">
    <location>
        <begin position="68"/>
        <end position="93"/>
    </location>
</feature>
<dbReference type="Pfam" id="PF08711">
    <property type="entry name" value="Med26"/>
    <property type="match status" value="1"/>
</dbReference>
<evidence type="ECO:0000256" key="2">
    <source>
        <dbReference type="SAM" id="MobiDB-lite"/>
    </source>
</evidence>
<organism evidence="5">
    <name type="scientific">Chlorella variabilis</name>
    <name type="common">Green alga</name>
    <dbReference type="NCBI Taxonomy" id="554065"/>
    <lineage>
        <taxon>Eukaryota</taxon>
        <taxon>Viridiplantae</taxon>
        <taxon>Chlorophyta</taxon>
        <taxon>core chlorophytes</taxon>
        <taxon>Trebouxiophyceae</taxon>
        <taxon>Chlorellales</taxon>
        <taxon>Chlorellaceae</taxon>
        <taxon>Chlorella clade</taxon>
        <taxon>Chlorella</taxon>
    </lineage>
</organism>
<dbReference type="eggNOG" id="ENOG502STQ3">
    <property type="taxonomic scope" value="Eukaryota"/>
</dbReference>
<feature type="region of interest" description="Disordered" evidence="2">
    <location>
        <begin position="415"/>
        <end position="509"/>
    </location>
</feature>
<dbReference type="GeneID" id="17358423"/>
<dbReference type="PROSITE" id="PS51319">
    <property type="entry name" value="TFIIS_N"/>
    <property type="match status" value="1"/>
</dbReference>
<dbReference type="SUPFAM" id="SSF57716">
    <property type="entry name" value="Glucocorticoid receptor-like (DNA-binding domain)"/>
    <property type="match status" value="1"/>
</dbReference>
<protein>
    <recommendedName>
        <fullName evidence="3">TFIIS N-terminal domain-containing protein</fullName>
    </recommendedName>
</protein>
<keyword evidence="1" id="KW-0539">Nucleus</keyword>
<evidence type="ECO:0000259" key="3">
    <source>
        <dbReference type="PROSITE" id="PS51319"/>
    </source>
</evidence>
<feature type="region of interest" description="Disordered" evidence="2">
    <location>
        <begin position="118"/>
        <end position="181"/>
    </location>
</feature>
<dbReference type="RefSeq" id="XP_005851356.1">
    <property type="nucleotide sequence ID" value="XM_005851294.1"/>
</dbReference>
<dbReference type="OrthoDB" id="514699at2759"/>
<proteinExistence type="predicted"/>
<feature type="compositionally biased region" description="Gly residues" evidence="2">
    <location>
        <begin position="578"/>
        <end position="587"/>
    </location>
</feature>
<evidence type="ECO:0000313" key="5">
    <source>
        <dbReference type="Proteomes" id="UP000008141"/>
    </source>
</evidence>
<reference evidence="4 5" key="1">
    <citation type="journal article" date="2010" name="Plant Cell">
        <title>The Chlorella variabilis NC64A genome reveals adaptation to photosymbiosis, coevolution with viruses, and cryptic sex.</title>
        <authorList>
            <person name="Blanc G."/>
            <person name="Duncan G."/>
            <person name="Agarkova I."/>
            <person name="Borodovsky M."/>
            <person name="Gurnon J."/>
            <person name="Kuo A."/>
            <person name="Lindquist E."/>
            <person name="Lucas S."/>
            <person name="Pangilinan J."/>
            <person name="Polle J."/>
            <person name="Salamov A."/>
            <person name="Terry A."/>
            <person name="Yamada T."/>
            <person name="Dunigan D.D."/>
            <person name="Grigoriev I.V."/>
            <person name="Claverie J.M."/>
            <person name="Van Etten J.L."/>
        </authorList>
    </citation>
    <scope>NUCLEOTIDE SEQUENCE [LARGE SCALE GENOMIC DNA]</scope>
    <source>
        <strain evidence="4 5">NC64A</strain>
    </source>
</reference>
<feature type="compositionally biased region" description="Low complexity" evidence="2">
    <location>
        <begin position="422"/>
        <end position="450"/>
    </location>
</feature>
<feature type="compositionally biased region" description="Low complexity" evidence="2">
    <location>
        <begin position="467"/>
        <end position="477"/>
    </location>
</feature>
<feature type="compositionally biased region" description="Low complexity" evidence="2">
    <location>
        <begin position="133"/>
        <end position="147"/>
    </location>
</feature>